<reference evidence="10 11" key="1">
    <citation type="submission" date="2019-08" db="EMBL/GenBank/DDBJ databases">
        <title>Subclass B2 metallo-beta lactamase from Pseudomonas synxantha.</title>
        <authorList>
            <person name="Poirel L."/>
            <person name="Palmieri M."/>
            <person name="Masseron A."/>
            <person name="Perreten V."/>
            <person name="Nordman P."/>
        </authorList>
    </citation>
    <scope>NUCLEOTIDE SEQUENCE [LARGE SCALE GENOMIC DNA]</scope>
    <source>
        <strain evidence="10 11">MCP106</strain>
    </source>
</reference>
<dbReference type="PROSITE" id="PS00072">
    <property type="entry name" value="ACYL_COA_DH_1"/>
    <property type="match status" value="1"/>
</dbReference>
<reference evidence="10 11" key="2">
    <citation type="submission" date="2019-08" db="EMBL/GenBank/DDBJ databases">
        <authorList>
            <person name="Brilhante M."/>
            <person name="Perreten V."/>
        </authorList>
    </citation>
    <scope>NUCLEOTIDE SEQUENCE [LARGE SCALE GENOMIC DNA]</scope>
    <source>
        <strain evidence="10 11">MCP106</strain>
    </source>
</reference>
<feature type="domain" description="Acyl-CoA dehydrogenase/oxidase N-terminal" evidence="9">
    <location>
        <begin position="8"/>
        <end position="119"/>
    </location>
</feature>
<evidence type="ECO:0000256" key="2">
    <source>
        <dbReference type="ARBA" id="ARBA00009347"/>
    </source>
</evidence>
<evidence type="ECO:0000313" key="10">
    <source>
        <dbReference type="EMBL" id="TYK58093.1"/>
    </source>
</evidence>
<proteinExistence type="inferred from homology"/>
<dbReference type="FunFam" id="2.40.110.10:FF:000002">
    <property type="entry name" value="Acyl-CoA dehydrogenase fadE12"/>
    <property type="match status" value="1"/>
</dbReference>
<feature type="domain" description="Acyl-CoA dehydrogenase/oxidase C-terminal" evidence="7">
    <location>
        <begin position="230"/>
        <end position="377"/>
    </location>
</feature>
<name>A0A5D3GCF5_9PSED</name>
<dbReference type="Gene3D" id="1.20.140.10">
    <property type="entry name" value="Butyryl-CoA Dehydrogenase, subunit A, domain 3"/>
    <property type="match status" value="1"/>
</dbReference>
<dbReference type="Gene3D" id="2.40.110.10">
    <property type="entry name" value="Butyryl-CoA Dehydrogenase, subunit A, domain 2"/>
    <property type="match status" value="1"/>
</dbReference>
<evidence type="ECO:0000256" key="1">
    <source>
        <dbReference type="ARBA" id="ARBA00001974"/>
    </source>
</evidence>
<dbReference type="Pfam" id="PF02770">
    <property type="entry name" value="Acyl-CoA_dh_M"/>
    <property type="match status" value="1"/>
</dbReference>
<dbReference type="EMBL" id="VSRO01000005">
    <property type="protein sequence ID" value="TYK58093.1"/>
    <property type="molecule type" value="Genomic_DNA"/>
</dbReference>
<organism evidence="10 11">
    <name type="scientific">Pseudomonas synxantha</name>
    <dbReference type="NCBI Taxonomy" id="47883"/>
    <lineage>
        <taxon>Bacteria</taxon>
        <taxon>Pseudomonadati</taxon>
        <taxon>Pseudomonadota</taxon>
        <taxon>Gammaproteobacteria</taxon>
        <taxon>Pseudomonadales</taxon>
        <taxon>Pseudomonadaceae</taxon>
        <taxon>Pseudomonas</taxon>
    </lineage>
</organism>
<evidence type="ECO:0000256" key="4">
    <source>
        <dbReference type="ARBA" id="ARBA00022827"/>
    </source>
</evidence>
<dbReference type="PROSITE" id="PS00073">
    <property type="entry name" value="ACYL_COA_DH_2"/>
    <property type="match status" value="1"/>
</dbReference>
<dbReference type="AlphaFoldDB" id="A0A5D3GCF5"/>
<dbReference type="Gene3D" id="1.10.540.10">
    <property type="entry name" value="Acyl-CoA dehydrogenase/oxidase, N-terminal domain"/>
    <property type="match status" value="1"/>
</dbReference>
<comment type="cofactor">
    <cofactor evidence="1 6">
        <name>FAD</name>
        <dbReference type="ChEBI" id="CHEBI:57692"/>
    </cofactor>
</comment>
<keyword evidence="4 6" id="KW-0274">FAD</keyword>
<evidence type="ECO:0000256" key="5">
    <source>
        <dbReference type="ARBA" id="ARBA00023002"/>
    </source>
</evidence>
<dbReference type="Proteomes" id="UP000324029">
    <property type="component" value="Unassembled WGS sequence"/>
</dbReference>
<dbReference type="Pfam" id="PF00441">
    <property type="entry name" value="Acyl-CoA_dh_1"/>
    <property type="match status" value="1"/>
</dbReference>
<dbReference type="RefSeq" id="WP_148853405.1">
    <property type="nucleotide sequence ID" value="NZ_VSRO01000005.1"/>
</dbReference>
<dbReference type="InterPro" id="IPR013786">
    <property type="entry name" value="AcylCoA_DH/ox_N"/>
</dbReference>
<evidence type="ECO:0000256" key="6">
    <source>
        <dbReference type="RuleBase" id="RU362125"/>
    </source>
</evidence>
<feature type="domain" description="Acyl-CoA oxidase/dehydrogenase middle" evidence="8">
    <location>
        <begin position="123"/>
        <end position="217"/>
    </location>
</feature>
<dbReference type="InterPro" id="IPR009075">
    <property type="entry name" value="AcylCo_DH/oxidase_C"/>
</dbReference>
<dbReference type="PANTHER" id="PTHR43884:SF12">
    <property type="entry name" value="ISOVALERYL-COA DEHYDROGENASE, MITOCHONDRIAL-RELATED"/>
    <property type="match status" value="1"/>
</dbReference>
<evidence type="ECO:0000256" key="3">
    <source>
        <dbReference type="ARBA" id="ARBA00022630"/>
    </source>
</evidence>
<accession>A0A5D3GCF5</accession>
<dbReference type="InterPro" id="IPR037069">
    <property type="entry name" value="AcylCoA_DH/ox_N_sf"/>
</dbReference>
<keyword evidence="5 6" id="KW-0560">Oxidoreductase</keyword>
<protein>
    <submittedName>
        <fullName evidence="10">Acyl-CoA dehydrogenase</fullName>
    </submittedName>
</protein>
<dbReference type="FunFam" id="1.20.140.10:FF:000001">
    <property type="entry name" value="Acyl-CoA dehydrogenase"/>
    <property type="match status" value="1"/>
</dbReference>
<sequence>MQRTIFDADHELFRDSVRRFMQKEIGPHAERWREQGYVDREAYQKIGEQGFLLMWADEQYGGSGLRDLRYEQILQEENIRHGDAAFYQNLHSMVVAPYLDKFANEEQKRKYLPGAVSGESVLAIAMTESNAGSDLAGIKTRAEDKGDHWQLNGSKTYISNGILADVVIVAARTDPDNRHGIGLFIVERGMPGFERGLKLKKMGLHGQDTAELFFDNVRLPKENLLGEPTKGFVYMTQCLAIERLQVAIGSIAAAQVAFDITLEFVKQRQAFGKPLGALQHVRFTLAELRAKLDTVQCFVDQCVMLGNAGRLSSELSSEAKLLASELEGQVVDQCVQLHGGAGYMDEYRISRLYTDARVSRIFAGANEIMLEIIGRSLGLDERKLT</sequence>
<evidence type="ECO:0000259" key="9">
    <source>
        <dbReference type="Pfam" id="PF02771"/>
    </source>
</evidence>
<dbReference type="GO" id="GO:0050660">
    <property type="term" value="F:flavin adenine dinucleotide binding"/>
    <property type="evidence" value="ECO:0007669"/>
    <property type="project" value="InterPro"/>
</dbReference>
<dbReference type="GO" id="GO:0003995">
    <property type="term" value="F:acyl-CoA dehydrogenase activity"/>
    <property type="evidence" value="ECO:0007669"/>
    <property type="project" value="InterPro"/>
</dbReference>
<dbReference type="InterPro" id="IPR006089">
    <property type="entry name" value="Acyl-CoA_DH_CS"/>
</dbReference>
<dbReference type="InterPro" id="IPR009100">
    <property type="entry name" value="AcylCoA_DH/oxidase_NM_dom_sf"/>
</dbReference>
<dbReference type="SUPFAM" id="SSF56645">
    <property type="entry name" value="Acyl-CoA dehydrogenase NM domain-like"/>
    <property type="match status" value="1"/>
</dbReference>
<dbReference type="InterPro" id="IPR046373">
    <property type="entry name" value="Acyl-CoA_Oxase/DH_mid-dom_sf"/>
</dbReference>
<comment type="caution">
    <text evidence="10">The sequence shown here is derived from an EMBL/GenBank/DDBJ whole genome shotgun (WGS) entry which is preliminary data.</text>
</comment>
<dbReference type="PANTHER" id="PTHR43884">
    <property type="entry name" value="ACYL-COA DEHYDROGENASE"/>
    <property type="match status" value="1"/>
</dbReference>
<dbReference type="InterPro" id="IPR006091">
    <property type="entry name" value="Acyl-CoA_Oxase/DH_mid-dom"/>
</dbReference>
<keyword evidence="3 6" id="KW-0285">Flavoprotein</keyword>
<evidence type="ECO:0000259" key="8">
    <source>
        <dbReference type="Pfam" id="PF02770"/>
    </source>
</evidence>
<dbReference type="Pfam" id="PF02771">
    <property type="entry name" value="Acyl-CoA_dh_N"/>
    <property type="match status" value="1"/>
</dbReference>
<evidence type="ECO:0000313" key="11">
    <source>
        <dbReference type="Proteomes" id="UP000324029"/>
    </source>
</evidence>
<gene>
    <name evidence="10" type="ORF">FXO26_11510</name>
</gene>
<evidence type="ECO:0000259" key="7">
    <source>
        <dbReference type="Pfam" id="PF00441"/>
    </source>
</evidence>
<dbReference type="InterPro" id="IPR036250">
    <property type="entry name" value="AcylCo_DH-like_C"/>
</dbReference>
<comment type="similarity">
    <text evidence="2 6">Belongs to the acyl-CoA dehydrogenase family.</text>
</comment>
<dbReference type="SUPFAM" id="SSF47203">
    <property type="entry name" value="Acyl-CoA dehydrogenase C-terminal domain-like"/>
    <property type="match status" value="1"/>
</dbReference>